<accession>A0A316U539</accession>
<dbReference type="PANTHER" id="PTHR37019:SF1">
    <property type="entry name" value="EXPERA DOMAIN-CONTAINING PROTEIN"/>
    <property type="match status" value="1"/>
</dbReference>
<dbReference type="RefSeq" id="XP_025347522.1">
    <property type="nucleotide sequence ID" value="XM_025489727.1"/>
</dbReference>
<evidence type="ECO:0000313" key="2">
    <source>
        <dbReference type="Proteomes" id="UP000245942"/>
    </source>
</evidence>
<organism evidence="1 2">
    <name type="scientific">Pseudomicrostroma glucosiphilum</name>
    <dbReference type="NCBI Taxonomy" id="1684307"/>
    <lineage>
        <taxon>Eukaryota</taxon>
        <taxon>Fungi</taxon>
        <taxon>Dikarya</taxon>
        <taxon>Basidiomycota</taxon>
        <taxon>Ustilaginomycotina</taxon>
        <taxon>Exobasidiomycetes</taxon>
        <taxon>Microstromatales</taxon>
        <taxon>Microstromatales incertae sedis</taxon>
        <taxon>Pseudomicrostroma</taxon>
    </lineage>
</organism>
<dbReference type="EMBL" id="KZ819328">
    <property type="protein sequence ID" value="PWN20362.1"/>
    <property type="molecule type" value="Genomic_DNA"/>
</dbReference>
<sequence>MSSSASPRLDDADNVVGASGIAIPTQVEQLSSSASAHLQSSIERSNVAPHLFLDFPLWYHLFINFLEPLSTAIAIVQLFFWPLSFLQESLPTLADHYTREGTQPILTELGGAWTLVLFLEVVLLSPLKCISPLPHPYEEVFTAGGSAGFSGYSLRLKVWRYTLGTILLSDCVYFWSLAQENPLGWAGVLVPWNWRTGLQATTVLLSLVGSSTRIAFLAGVGIKKSGEEGEVALP</sequence>
<dbReference type="AlphaFoldDB" id="A0A316U539"/>
<dbReference type="Proteomes" id="UP000245942">
    <property type="component" value="Unassembled WGS sequence"/>
</dbReference>
<dbReference type="OrthoDB" id="5313995at2759"/>
<proteinExistence type="predicted"/>
<gene>
    <name evidence="1" type="ORF">BCV69DRAFT_207373</name>
</gene>
<reference evidence="1 2" key="1">
    <citation type="journal article" date="2018" name="Mol. Biol. Evol.">
        <title>Broad Genomic Sampling Reveals a Smut Pathogenic Ancestry of the Fungal Clade Ustilaginomycotina.</title>
        <authorList>
            <person name="Kijpornyongpan T."/>
            <person name="Mondo S.J."/>
            <person name="Barry K."/>
            <person name="Sandor L."/>
            <person name="Lee J."/>
            <person name="Lipzen A."/>
            <person name="Pangilinan J."/>
            <person name="LaButti K."/>
            <person name="Hainaut M."/>
            <person name="Henrissat B."/>
            <person name="Grigoriev I.V."/>
            <person name="Spatafora J.W."/>
            <person name="Aime M.C."/>
        </authorList>
    </citation>
    <scope>NUCLEOTIDE SEQUENCE [LARGE SCALE GENOMIC DNA]</scope>
    <source>
        <strain evidence="1 2">MCA 4718</strain>
    </source>
</reference>
<evidence type="ECO:0000313" key="1">
    <source>
        <dbReference type="EMBL" id="PWN20362.1"/>
    </source>
</evidence>
<keyword evidence="2" id="KW-1185">Reference proteome</keyword>
<name>A0A316U539_9BASI</name>
<dbReference type="PANTHER" id="PTHR37019">
    <property type="entry name" value="CHROMOSOME 1, WHOLE GENOME SHOTGUN SEQUENCE"/>
    <property type="match status" value="1"/>
</dbReference>
<dbReference type="GeneID" id="37011461"/>
<protein>
    <submittedName>
        <fullName evidence="1">Uncharacterized protein</fullName>
    </submittedName>
</protein>